<keyword evidence="2" id="KW-1185">Reference proteome</keyword>
<accession>A0A7Y8VRZ4</accession>
<dbReference type="InterPro" id="IPR053842">
    <property type="entry name" value="NikA-like"/>
</dbReference>
<protein>
    <submittedName>
        <fullName evidence="1">Plasmid mobilization relaxosome protein MobC</fullName>
    </submittedName>
</protein>
<evidence type="ECO:0000313" key="2">
    <source>
        <dbReference type="Proteomes" id="UP000526307"/>
    </source>
</evidence>
<dbReference type="RefSeq" id="WP_178978844.1">
    <property type="nucleotide sequence ID" value="NZ_JABXYR010000002.1"/>
</dbReference>
<reference evidence="1 2" key="1">
    <citation type="submission" date="2020-06" db="EMBL/GenBank/DDBJ databases">
        <title>Mogibacterium timidum strain W9173 genomic sequence.</title>
        <authorList>
            <person name="Wade W.G."/>
            <person name="Johnston C.D."/>
            <person name="Chen T."/>
            <person name="Dewhirst F.E."/>
        </authorList>
    </citation>
    <scope>NUCLEOTIDE SEQUENCE [LARGE SCALE GENOMIC DNA]</scope>
    <source>
        <strain evidence="1 2">W9173</strain>
    </source>
</reference>
<dbReference type="Pfam" id="PF21983">
    <property type="entry name" value="NikA-like"/>
    <property type="match status" value="1"/>
</dbReference>
<organism evidence="1 2">
    <name type="scientific">Mogibacterium timidum</name>
    <dbReference type="NCBI Taxonomy" id="35519"/>
    <lineage>
        <taxon>Bacteria</taxon>
        <taxon>Bacillati</taxon>
        <taxon>Bacillota</taxon>
        <taxon>Clostridia</taxon>
        <taxon>Peptostreptococcales</taxon>
        <taxon>Anaerovoracaceae</taxon>
        <taxon>Mogibacterium</taxon>
    </lineage>
</organism>
<name>A0A7Y8VRZ4_9FIRM</name>
<evidence type="ECO:0000313" key="1">
    <source>
        <dbReference type="EMBL" id="NWO23499.1"/>
    </source>
</evidence>
<dbReference type="Proteomes" id="UP000526307">
    <property type="component" value="Unassembled WGS sequence"/>
</dbReference>
<proteinExistence type="predicted"/>
<sequence length="117" mass="13943">MENRSRNNQLKIYLSEEEKNLFETKMKMARCRTMSHFIRKCVMEKEIYIVDLEPFIKLQSSLGIANNNINQIARRVNKTGVIYKTDIKEIKNDIAKISKEQWDIHSLLLKRTKELNK</sequence>
<gene>
    <name evidence="1" type="primary">mobC</name>
    <name evidence="1" type="ORF">HW270_05400</name>
</gene>
<dbReference type="AlphaFoldDB" id="A0A7Y8VRZ4"/>
<comment type="caution">
    <text evidence="1">The sequence shown here is derived from an EMBL/GenBank/DDBJ whole genome shotgun (WGS) entry which is preliminary data.</text>
</comment>
<dbReference type="EMBL" id="JABXYR010000002">
    <property type="protein sequence ID" value="NWO23499.1"/>
    <property type="molecule type" value="Genomic_DNA"/>
</dbReference>